<evidence type="ECO:0000313" key="13">
    <source>
        <dbReference type="Proteomes" id="UP000515135"/>
    </source>
</evidence>
<keyword evidence="7 9" id="KW-0505">Motor protein</keyword>
<dbReference type="PRINTS" id="PR00380">
    <property type="entry name" value="KINESINHEAVY"/>
</dbReference>
<dbReference type="SMART" id="SM00129">
    <property type="entry name" value="KISc"/>
    <property type="match status" value="1"/>
</dbReference>
<dbReference type="InterPro" id="IPR027417">
    <property type="entry name" value="P-loop_NTPase"/>
</dbReference>
<feature type="coiled-coil region" evidence="10">
    <location>
        <begin position="660"/>
        <end position="802"/>
    </location>
</feature>
<dbReference type="Pfam" id="PF23313">
    <property type="entry name" value="4HB_KIF14"/>
    <property type="match status" value="1"/>
</dbReference>
<evidence type="ECO:0000256" key="9">
    <source>
        <dbReference type="PROSITE-ProRule" id="PRU00283"/>
    </source>
</evidence>
<dbReference type="Pfam" id="PF00225">
    <property type="entry name" value="Kinesin"/>
    <property type="match status" value="1"/>
</dbReference>
<keyword evidence="6 10" id="KW-0175">Coiled coil</keyword>
<dbReference type="GO" id="GO:0007018">
    <property type="term" value="P:microtubule-based movement"/>
    <property type="evidence" value="ECO:0007669"/>
    <property type="project" value="InterPro"/>
</dbReference>
<feature type="compositionally biased region" description="Low complexity" evidence="11">
    <location>
        <begin position="1317"/>
        <end position="1334"/>
    </location>
</feature>
<evidence type="ECO:0000256" key="3">
    <source>
        <dbReference type="ARBA" id="ARBA00022701"/>
    </source>
</evidence>
<feature type="compositionally biased region" description="Polar residues" evidence="11">
    <location>
        <begin position="915"/>
        <end position="937"/>
    </location>
</feature>
<evidence type="ECO:0000259" key="12">
    <source>
        <dbReference type="PROSITE" id="PS50067"/>
    </source>
</evidence>
<name>A0A6P5A9Z4_BRABE</name>
<dbReference type="InterPro" id="IPR008984">
    <property type="entry name" value="SMAD_FHA_dom_sf"/>
</dbReference>
<evidence type="ECO:0000256" key="1">
    <source>
        <dbReference type="ARBA" id="ARBA00004245"/>
    </source>
</evidence>
<evidence type="ECO:0000256" key="5">
    <source>
        <dbReference type="ARBA" id="ARBA00022840"/>
    </source>
</evidence>
<dbReference type="PROSITE" id="PS00411">
    <property type="entry name" value="KINESIN_MOTOR_1"/>
    <property type="match status" value="1"/>
</dbReference>
<evidence type="ECO:0000256" key="4">
    <source>
        <dbReference type="ARBA" id="ARBA00022741"/>
    </source>
</evidence>
<dbReference type="GO" id="GO:0008017">
    <property type="term" value="F:microtubule binding"/>
    <property type="evidence" value="ECO:0007669"/>
    <property type="project" value="InterPro"/>
</dbReference>
<evidence type="ECO:0000256" key="2">
    <source>
        <dbReference type="ARBA" id="ARBA00022490"/>
    </source>
</evidence>
<dbReference type="OrthoDB" id="3176171at2759"/>
<keyword evidence="2" id="KW-0963">Cytoplasm</keyword>
<dbReference type="PROSITE" id="PS50067">
    <property type="entry name" value="KINESIN_MOTOR_2"/>
    <property type="match status" value="1"/>
</dbReference>
<dbReference type="InterPro" id="IPR036961">
    <property type="entry name" value="Kinesin_motor_dom_sf"/>
</dbReference>
<dbReference type="GO" id="GO:0005874">
    <property type="term" value="C:microtubule"/>
    <property type="evidence" value="ECO:0007669"/>
    <property type="project" value="UniProtKB-KW"/>
</dbReference>
<feature type="region of interest" description="Disordered" evidence="11">
    <location>
        <begin position="1"/>
        <end position="53"/>
    </location>
</feature>
<feature type="region of interest" description="Disordered" evidence="11">
    <location>
        <begin position="915"/>
        <end position="953"/>
    </location>
</feature>
<dbReference type="GO" id="GO:0005524">
    <property type="term" value="F:ATP binding"/>
    <property type="evidence" value="ECO:0007669"/>
    <property type="project" value="UniProtKB-UniRule"/>
</dbReference>
<dbReference type="SMART" id="SM00240">
    <property type="entry name" value="FHA"/>
    <property type="match status" value="1"/>
</dbReference>
<dbReference type="KEGG" id="bbel:109480748"/>
<keyword evidence="4 9" id="KW-0547">Nucleotide-binding</keyword>
<evidence type="ECO:0000256" key="11">
    <source>
        <dbReference type="SAM" id="MobiDB-lite"/>
    </source>
</evidence>
<dbReference type="GeneID" id="109480748"/>
<dbReference type="Proteomes" id="UP000515135">
    <property type="component" value="Unplaced"/>
</dbReference>
<sequence>MASRGTRVRTPRRHLPATPGNKAQRADLLRKQQSAPDLSQPAEFQTPPGKKRLFPGPATPECFSAVLPPTPGEDQDIETERLLADIAEEGEDSCSVTVAVRVRPFSQREVKEQAKCVVTMDGPATLVTPVNGNEHLFAYDHSFWSFKESDKHFAGQEKVYRMLAQPLLERALQGYNTCLFAYGQTGSGKSYTMMGFDGNKGIIPRFCEDLFSRLSAHSNVDVKSHIEISFFEIYNEKIHDLLVSSPQKEKRRAPLKVREHPLWGPYVQGLSQFVVSSYRDIEGWLAIGNKQRATAATGMNDKSSRSHSVFTIIVTQTTCESLEGEVHEHSRNSRVNLIDLAGSERSSAAQTSGDRLREGANINKSLMTLGKVIQALADQSVNRKRRVFIPYRDSVLTWLLKESLGGNSRTAMIANISPSSTNMEETLSTLRYAKQARSIVNIVKVNEDPKARLIRELRAEIEKLRRAQTGQAVVKEETYQASLAEIAALKQLLAEQEQRLEEVNRSWQDRLEQAEQQKAEETHILERVGVALKVDNKLPHLVNLNEDPQLAEVLLYILKEGQTRVGSKTGHQDCDIQLLGGLVGAQHCVITNRGDQVMVLPMKDAPTYVNGEQVTMETMLHHGDRLIVGDHYFRFNNPTEAKSGKKKSGGQPIDFEFAKSELISVQRAKLEREVEAARTQVKKEAMAQIQEARQVAEEEMEEQRREYEQRMQQLQKELEKESVEKKEKEQTAMEVQDKVHQLEEQKKALEIEVLSNRRRLQLEALAVKQSMEEARVRQARIIAELEAEKQRMEGNVSRLQEASRRRQQCGPISVKYGERDQWGLIRLSMLLQEANNISRSLGRNVSFSRQDIFIGDKPQVQVRVSNHALGMVTHWSPEKFESRLVQMRELYQGDGDISEDDTIFCDPSDSWQKDTSVTGLSDYSSGSEDQQKQNGTYTVRPAKRENPGTTSVTSTCLEMINSARKKLKSNSQDSIVDQILYCLQSLKTEATVIFSSKNAQKAEKDVDSDADFGQNMMRMSYAVVVLTSLVQLWASVIEQSELEQTSQLVHQLTNTTQRLATNVGRLLQGFEQNLLALIFSAKDSIKHSMEGLARVVGEAMLATDTGMTCITDISVEILLKTMVIQGMMAFVEKFVGGCVKKLENCEDSVLSAMSSSKFTPGQIKNRVSDKLLNHVQQVTSSARGLLQAFGTLEVEYKWCYSNDGVAKVFTFIQDMTGATESVMDSAAQLCQSTVHVTKNSREGVSKMRPHAVKLLGTCGLLREVANSWQELNSDRRPSSRTDHINKNIREFDKDLRTLLELVDQEARTSGSSPAKRLLPSSPHLSSTLTTQSSPCGAGTNTVTRRLALAFST</sequence>
<feature type="region of interest" description="Disordered" evidence="11">
    <location>
        <begin position="1306"/>
        <end position="1339"/>
    </location>
</feature>
<feature type="compositionally biased region" description="Basic residues" evidence="11">
    <location>
        <begin position="1"/>
        <end position="15"/>
    </location>
</feature>
<proteinExistence type="inferred from homology"/>
<comment type="similarity">
    <text evidence="9">Belongs to the TRAFAC class myosin-kinesin ATPase superfamily. Kinesin family.</text>
</comment>
<dbReference type="InterPro" id="IPR000253">
    <property type="entry name" value="FHA_dom"/>
</dbReference>
<dbReference type="PANTHER" id="PTHR47117:SF5">
    <property type="entry name" value="KINESIN-LIKE PROTEIN KIF14"/>
    <property type="match status" value="1"/>
</dbReference>
<protein>
    <submittedName>
        <fullName evidence="14">Kinesin-like protein KIF14</fullName>
    </submittedName>
</protein>
<dbReference type="SUPFAM" id="SSF49879">
    <property type="entry name" value="SMAD/FHA domain"/>
    <property type="match status" value="1"/>
</dbReference>
<evidence type="ECO:0000256" key="10">
    <source>
        <dbReference type="SAM" id="Coils"/>
    </source>
</evidence>
<evidence type="ECO:0000256" key="7">
    <source>
        <dbReference type="ARBA" id="ARBA00023175"/>
    </source>
</evidence>
<organism evidence="13 14">
    <name type="scientific">Branchiostoma belcheri</name>
    <name type="common">Amphioxus</name>
    <dbReference type="NCBI Taxonomy" id="7741"/>
    <lineage>
        <taxon>Eukaryota</taxon>
        <taxon>Metazoa</taxon>
        <taxon>Chordata</taxon>
        <taxon>Cephalochordata</taxon>
        <taxon>Leptocardii</taxon>
        <taxon>Amphioxiformes</taxon>
        <taxon>Branchiostomatidae</taxon>
        <taxon>Branchiostoma</taxon>
    </lineage>
</organism>
<dbReference type="InterPro" id="IPR056523">
    <property type="entry name" value="4HB_KIF14"/>
</dbReference>
<dbReference type="Gene3D" id="3.40.850.10">
    <property type="entry name" value="Kinesin motor domain"/>
    <property type="match status" value="1"/>
</dbReference>
<dbReference type="InterPro" id="IPR032405">
    <property type="entry name" value="Kinesin_assoc"/>
</dbReference>
<dbReference type="InterPro" id="IPR019821">
    <property type="entry name" value="Kinesin_motor_CS"/>
</dbReference>
<dbReference type="Pfam" id="PF00498">
    <property type="entry name" value="FHA"/>
    <property type="match status" value="1"/>
</dbReference>
<dbReference type="Gene3D" id="2.60.200.20">
    <property type="match status" value="1"/>
</dbReference>
<evidence type="ECO:0000256" key="6">
    <source>
        <dbReference type="ARBA" id="ARBA00023054"/>
    </source>
</evidence>
<reference evidence="14" key="1">
    <citation type="submission" date="2025-08" db="UniProtKB">
        <authorList>
            <consortium name="RefSeq"/>
        </authorList>
    </citation>
    <scope>IDENTIFICATION</scope>
    <source>
        <tissue evidence="14">Gonad</tissue>
    </source>
</reference>
<gene>
    <name evidence="14" type="primary">LOC109480748</name>
</gene>
<feature type="coiled-coil region" evidence="10">
    <location>
        <begin position="479"/>
        <end position="524"/>
    </location>
</feature>
<keyword evidence="13" id="KW-1185">Reference proteome</keyword>
<dbReference type="GO" id="GO:0003777">
    <property type="term" value="F:microtubule motor activity"/>
    <property type="evidence" value="ECO:0007669"/>
    <property type="project" value="InterPro"/>
</dbReference>
<evidence type="ECO:0000313" key="14">
    <source>
        <dbReference type="RefSeq" id="XP_019638586.1"/>
    </source>
</evidence>
<comment type="subcellular location">
    <subcellularLocation>
        <location evidence="1">Cytoplasm</location>
        <location evidence="1">Cytoskeleton</location>
    </subcellularLocation>
</comment>
<dbReference type="PANTHER" id="PTHR47117">
    <property type="entry name" value="STAR-RELATED LIPID TRANSFER PROTEIN 9"/>
    <property type="match status" value="1"/>
</dbReference>
<dbReference type="CDD" id="cd22707">
    <property type="entry name" value="FHA_KIF14"/>
    <property type="match status" value="1"/>
</dbReference>
<keyword evidence="3" id="KW-0493">Microtubule</keyword>
<dbReference type="RefSeq" id="XP_019638586.1">
    <property type="nucleotide sequence ID" value="XM_019783027.1"/>
</dbReference>
<dbReference type="Pfam" id="PF16183">
    <property type="entry name" value="Kinesin_assoc"/>
    <property type="match status" value="1"/>
</dbReference>
<evidence type="ECO:0000256" key="8">
    <source>
        <dbReference type="ARBA" id="ARBA00023212"/>
    </source>
</evidence>
<feature type="binding site" evidence="9">
    <location>
        <begin position="183"/>
        <end position="190"/>
    </location>
    <ligand>
        <name>ATP</name>
        <dbReference type="ChEBI" id="CHEBI:30616"/>
    </ligand>
</feature>
<feature type="domain" description="Kinesin motor" evidence="12">
    <location>
        <begin position="95"/>
        <end position="439"/>
    </location>
</feature>
<dbReference type="CDD" id="cd01365">
    <property type="entry name" value="KISc_KIF1A_KIF1B"/>
    <property type="match status" value="1"/>
</dbReference>
<dbReference type="SUPFAM" id="SSF52540">
    <property type="entry name" value="P-loop containing nucleoside triphosphate hydrolases"/>
    <property type="match status" value="1"/>
</dbReference>
<dbReference type="InterPro" id="IPR001752">
    <property type="entry name" value="Kinesin_motor_dom"/>
</dbReference>
<dbReference type="FunFam" id="3.40.850.10:FF:000042">
    <property type="entry name" value="Kinesin family member 14"/>
    <property type="match status" value="1"/>
</dbReference>
<accession>A0A6P5A9Z4</accession>
<keyword evidence="8" id="KW-0206">Cytoskeleton</keyword>
<keyword evidence="5 9" id="KW-0067">ATP-binding</keyword>